<evidence type="ECO:0000313" key="3">
    <source>
        <dbReference type="EMBL" id="TDS13767.1"/>
    </source>
</evidence>
<gene>
    <name evidence="3" type="ORF">B0I21_10493</name>
</gene>
<protein>
    <recommendedName>
        <fullName evidence="5">Major fimbrial subunit protein N-terminal domain-containing protein</fullName>
    </recommendedName>
</protein>
<feature type="signal peptide" evidence="2">
    <location>
        <begin position="1"/>
        <end position="21"/>
    </location>
</feature>
<dbReference type="RefSeq" id="WP_133640089.1">
    <property type="nucleotide sequence ID" value="NZ_SNZV01000004.1"/>
</dbReference>
<feature type="chain" id="PRO_5020392628" description="Major fimbrial subunit protein N-terminal domain-containing protein" evidence="2">
    <location>
        <begin position="22"/>
        <end position="589"/>
    </location>
</feature>
<evidence type="ECO:0000256" key="2">
    <source>
        <dbReference type="SAM" id="SignalP"/>
    </source>
</evidence>
<feature type="region of interest" description="Disordered" evidence="1">
    <location>
        <begin position="61"/>
        <end position="82"/>
    </location>
</feature>
<evidence type="ECO:0000256" key="1">
    <source>
        <dbReference type="SAM" id="MobiDB-lite"/>
    </source>
</evidence>
<proteinExistence type="predicted"/>
<keyword evidence="4" id="KW-1185">Reference proteome</keyword>
<dbReference type="EMBL" id="SNZV01000004">
    <property type="protein sequence ID" value="TDS13767.1"/>
    <property type="molecule type" value="Genomic_DNA"/>
</dbReference>
<dbReference type="AlphaFoldDB" id="A0A4R7D0E0"/>
<evidence type="ECO:0008006" key="5">
    <source>
        <dbReference type="Google" id="ProtNLM"/>
    </source>
</evidence>
<sequence>MINKNSPAFFRLMLCILSASALFGCSKDRNNEANRDASLVVRVSGLEDYVVANTKINLQAKHESRPPVTTNSPMNNLLGVKHSLSDDGKEHEIQLLKDFDVDFEIVKTHPASAGTDHTQKGDDAPRLSAQRSLIARQPLDGGVRYRLLIYRENETEPIVNTEATGSTFPDVGIASGFNYTWVAVSTNETTSSPNVSNNVVAAADIANKDFLYASGTLFTQTGQNYLNIVFKRYTSQIQLTVDSRGMFGNIAANSTISFVINGGETLSETADFNVRDSSFSNFQPVALSSNNMTNTDPALRVGTIYTVRPRAVAAGSLQLRLNPLLLTLDDGSTRTFADNSISFGSGFSPVRGSSYAISARLIESGIRVGSSPVRWARSNLTYAATAAEGFRYRFRPHPVNYIFDPNVDLWNFGTSMPNIPFDGVDPCQQVYPAGTWRLPSYIEVASDLGPPSSIQGYNLPGTGGLGIVANWDRSTSQPANSAYPDMDQVRLAFYGFRTTNGILQQQPTMSGTQLNGQGHYSSYNYDDQTNANTNTTVRRPVYLRMNYAGPNLSGSTNNLSNFSRALGGLNPDTSSVLNEGRSIRCVRFN</sequence>
<dbReference type="PROSITE" id="PS51257">
    <property type="entry name" value="PROKAR_LIPOPROTEIN"/>
    <property type="match status" value="1"/>
</dbReference>
<comment type="caution">
    <text evidence="3">The sequence shown here is derived from an EMBL/GenBank/DDBJ whole genome shotgun (WGS) entry which is preliminary data.</text>
</comment>
<organism evidence="3 4">
    <name type="scientific">Sphingobacterium paludis</name>
    <dbReference type="NCBI Taxonomy" id="1476465"/>
    <lineage>
        <taxon>Bacteria</taxon>
        <taxon>Pseudomonadati</taxon>
        <taxon>Bacteroidota</taxon>
        <taxon>Sphingobacteriia</taxon>
        <taxon>Sphingobacteriales</taxon>
        <taxon>Sphingobacteriaceae</taxon>
        <taxon>Sphingobacterium</taxon>
    </lineage>
</organism>
<evidence type="ECO:0000313" key="4">
    <source>
        <dbReference type="Proteomes" id="UP000294752"/>
    </source>
</evidence>
<reference evidence="3 4" key="1">
    <citation type="submission" date="2019-03" db="EMBL/GenBank/DDBJ databases">
        <title>Genomic Encyclopedia of Type Strains, Phase III (KMG-III): the genomes of soil and plant-associated and newly described type strains.</title>
        <authorList>
            <person name="Whitman W."/>
        </authorList>
    </citation>
    <scope>NUCLEOTIDE SEQUENCE [LARGE SCALE GENOMIC DNA]</scope>
    <source>
        <strain evidence="3 4">CGMCC 1.12801</strain>
    </source>
</reference>
<name>A0A4R7D0E0_9SPHI</name>
<keyword evidence="2" id="KW-0732">Signal</keyword>
<dbReference type="Proteomes" id="UP000294752">
    <property type="component" value="Unassembled WGS sequence"/>
</dbReference>
<accession>A0A4R7D0E0</accession>
<dbReference type="OrthoDB" id="698753at2"/>